<evidence type="ECO:0000313" key="2">
    <source>
        <dbReference type="Proteomes" id="UP000264062"/>
    </source>
</evidence>
<dbReference type="AlphaFoldDB" id="A0A350H9W4"/>
<dbReference type="GO" id="GO:0005975">
    <property type="term" value="P:carbohydrate metabolic process"/>
    <property type="evidence" value="ECO:0007669"/>
    <property type="project" value="InterPro"/>
</dbReference>
<organism evidence="1 2">
    <name type="scientific">candidate division WOR-3 bacterium</name>
    <dbReference type="NCBI Taxonomy" id="2052148"/>
    <lineage>
        <taxon>Bacteria</taxon>
        <taxon>Bacteria division WOR-3</taxon>
    </lineage>
</organism>
<accession>A0A350H9W4</accession>
<protein>
    <recommendedName>
        <fullName evidence="3">Delta-aminolevulinic acid dehydratase</fullName>
    </recommendedName>
</protein>
<dbReference type="Proteomes" id="UP000264062">
    <property type="component" value="Unassembled WGS sequence"/>
</dbReference>
<dbReference type="EMBL" id="DMZY01000118">
    <property type="protein sequence ID" value="HAV92330.1"/>
    <property type="molecule type" value="Genomic_DNA"/>
</dbReference>
<reference evidence="1 2" key="1">
    <citation type="journal article" date="2018" name="Nat. Biotechnol.">
        <title>A standardized bacterial taxonomy based on genome phylogeny substantially revises the tree of life.</title>
        <authorList>
            <person name="Parks D.H."/>
            <person name="Chuvochina M."/>
            <person name="Waite D.W."/>
            <person name="Rinke C."/>
            <person name="Skarshewski A."/>
            <person name="Chaumeil P.A."/>
            <person name="Hugenholtz P."/>
        </authorList>
    </citation>
    <scope>NUCLEOTIDE SEQUENCE [LARGE SCALE GENOMIC DNA]</scope>
    <source>
        <strain evidence="1">UBA9956</strain>
    </source>
</reference>
<proteinExistence type="predicted"/>
<comment type="caution">
    <text evidence="1">The sequence shown here is derived from an EMBL/GenBank/DDBJ whole genome shotgun (WGS) entry which is preliminary data.</text>
</comment>
<name>A0A350H9W4_UNCW3</name>
<dbReference type="InterPro" id="IPR008928">
    <property type="entry name" value="6-hairpin_glycosidase_sf"/>
</dbReference>
<dbReference type="SUPFAM" id="SSF48208">
    <property type="entry name" value="Six-hairpin glycosidases"/>
    <property type="match status" value="1"/>
</dbReference>
<evidence type="ECO:0000313" key="1">
    <source>
        <dbReference type="EMBL" id="HAV92330.1"/>
    </source>
</evidence>
<sequence length="377" mass="43900">MNSERILESFEKVRSYLKKNDYKGYDPFDGLNSYLNILTFKNKYLRIGLQQTVRRLPFNVRPLLGIGKARSTKGVAFCASGLLSKYRKTKDENLLIEGEDLMKWVIENRSPYFNNYSWGNHFDYVSRVFYLPKGVPTVVWTGLIGSILVEYYNATKKEIYLDAIKKTAKFIIEDLPLYDEENTFCISYIPKQKKNVHNANVIGASFLAQANKSSGIRTEQIDKLSMAYTAKHQLEDGSWWYGQRKDMRWVDNFHTGYVLDAFLRYRDASGDSGFDEKIKRGFDYYRKNFFEGDIPKYYFDKTYPVDIQCASQSIETLVNFKDIEKANAVALWTIKNMQGEDGAFYFRKYKNGENRTPMMHWAQGTMLRALGRLAEAL</sequence>
<gene>
    <name evidence="1" type="ORF">DCW38_04030</name>
</gene>
<evidence type="ECO:0008006" key="3">
    <source>
        <dbReference type="Google" id="ProtNLM"/>
    </source>
</evidence>